<dbReference type="EMBL" id="JAWDJW010009949">
    <property type="protein sequence ID" value="KAK3053034.1"/>
    <property type="molecule type" value="Genomic_DNA"/>
</dbReference>
<proteinExistence type="predicted"/>
<reference evidence="1" key="1">
    <citation type="submission" date="2024-09" db="EMBL/GenBank/DDBJ databases">
        <title>Black Yeasts Isolated from many extreme environments.</title>
        <authorList>
            <person name="Coleine C."/>
            <person name="Stajich J.E."/>
            <person name="Selbmann L."/>
        </authorList>
    </citation>
    <scope>NUCLEOTIDE SEQUENCE</scope>
    <source>
        <strain evidence="1">CCFEE 5737</strain>
    </source>
</reference>
<evidence type="ECO:0000313" key="1">
    <source>
        <dbReference type="EMBL" id="KAK3053034.1"/>
    </source>
</evidence>
<sequence>ARNGQGITADDFTNAFVSVLNIEPAAANGVTTGMLGRLGAPQNKTESFSLNVFASHNHTEHDASLSRVDVIQGGVDGIIRVDRRLVDAMIRDVRDTKQPGVNTRSLRHTRVRREQESMRAGSPPLSELFTGAAQGEAALLAVLFGTGDGDARVAPVEQVRTWMVEERFPVELGYRRSAEVLTGKLLGELSAGIKKFQDLELDQTVADADATTTAGGRKDAGDAHGHHTPGLGGIVH</sequence>
<name>A0ACC3CXW3_9PEZI</name>
<comment type="caution">
    <text evidence="1">The sequence shown here is derived from an EMBL/GenBank/DDBJ whole genome shotgun (WGS) entry which is preliminary data.</text>
</comment>
<organism evidence="1 2">
    <name type="scientific">Coniosporium uncinatum</name>
    <dbReference type="NCBI Taxonomy" id="93489"/>
    <lineage>
        <taxon>Eukaryota</taxon>
        <taxon>Fungi</taxon>
        <taxon>Dikarya</taxon>
        <taxon>Ascomycota</taxon>
        <taxon>Pezizomycotina</taxon>
        <taxon>Dothideomycetes</taxon>
        <taxon>Dothideomycetes incertae sedis</taxon>
        <taxon>Coniosporium</taxon>
    </lineage>
</organism>
<feature type="non-terminal residue" evidence="1">
    <location>
        <position position="1"/>
    </location>
</feature>
<dbReference type="Proteomes" id="UP001186974">
    <property type="component" value="Unassembled WGS sequence"/>
</dbReference>
<protein>
    <submittedName>
        <fullName evidence="1">Uncharacterized protein</fullName>
    </submittedName>
</protein>
<accession>A0ACC3CXW3</accession>
<keyword evidence="2" id="KW-1185">Reference proteome</keyword>
<evidence type="ECO:0000313" key="2">
    <source>
        <dbReference type="Proteomes" id="UP001186974"/>
    </source>
</evidence>
<gene>
    <name evidence="1" type="ORF">LTS18_012206</name>
</gene>